<gene>
    <name evidence="1" type="ORF">BWK73_04855</name>
</gene>
<sequence length="75" mass="8045">MKHGILAHLEIDSTTPVSVYTFAGAAAYQLHFDDAFSFRLNELPLPNAAAKHLANTGDRIYASGTGTVLLEGVEQ</sequence>
<dbReference type="EMBL" id="MTEJ01000007">
    <property type="protein sequence ID" value="OQX16197.1"/>
    <property type="molecule type" value="Genomic_DNA"/>
</dbReference>
<comment type="caution">
    <text evidence="1">The sequence shown here is derived from an EMBL/GenBank/DDBJ whole genome shotgun (WGS) entry which is preliminary data.</text>
</comment>
<protein>
    <submittedName>
        <fullName evidence="1">Uncharacterized protein</fullName>
    </submittedName>
</protein>
<accession>A0A1Y1QXQ7</accession>
<proteinExistence type="predicted"/>
<organism evidence="1 2">
    <name type="scientific">Thiothrix lacustris</name>
    <dbReference type="NCBI Taxonomy" id="525917"/>
    <lineage>
        <taxon>Bacteria</taxon>
        <taxon>Pseudomonadati</taxon>
        <taxon>Pseudomonadota</taxon>
        <taxon>Gammaproteobacteria</taxon>
        <taxon>Thiotrichales</taxon>
        <taxon>Thiotrichaceae</taxon>
        <taxon>Thiothrix</taxon>
    </lineage>
</organism>
<name>A0A1Y1QXQ7_9GAMM</name>
<reference evidence="1 2" key="1">
    <citation type="submission" date="2017-01" db="EMBL/GenBank/DDBJ databases">
        <title>Novel large sulfur bacteria in the metagenomes of groundwater-fed chemosynthetic microbial mats in the Lake Huron basin.</title>
        <authorList>
            <person name="Sharrar A.M."/>
            <person name="Flood B.E."/>
            <person name="Bailey J.V."/>
            <person name="Jones D.S."/>
            <person name="Biddanda B."/>
            <person name="Ruberg S.A."/>
            <person name="Marcus D.N."/>
            <person name="Dick G.J."/>
        </authorList>
    </citation>
    <scope>NUCLEOTIDE SEQUENCE [LARGE SCALE GENOMIC DNA]</scope>
    <source>
        <strain evidence="1">A8</strain>
    </source>
</reference>
<evidence type="ECO:0000313" key="2">
    <source>
        <dbReference type="Proteomes" id="UP000192491"/>
    </source>
</evidence>
<evidence type="ECO:0000313" key="1">
    <source>
        <dbReference type="EMBL" id="OQX16197.1"/>
    </source>
</evidence>
<dbReference type="Proteomes" id="UP000192491">
    <property type="component" value="Unassembled WGS sequence"/>
</dbReference>
<dbReference type="AlphaFoldDB" id="A0A1Y1QXQ7"/>